<keyword evidence="8 11" id="KW-0378">Hydrolase</keyword>
<keyword evidence="10 11" id="KW-0238">DNA-binding</keyword>
<accession>A0A0J6WWY8</accession>
<evidence type="ECO:0000256" key="8">
    <source>
        <dbReference type="ARBA" id="ARBA00022801"/>
    </source>
</evidence>
<evidence type="ECO:0000256" key="4">
    <source>
        <dbReference type="ARBA" id="ARBA00022722"/>
    </source>
</evidence>
<dbReference type="Proteomes" id="UP000036503">
    <property type="component" value="Unassembled WGS sequence"/>
</dbReference>
<comment type="subunit">
    <text evidence="3 11">The type I restriction/modification system is composed of three polypeptides R, M and S.</text>
</comment>
<comment type="similarity">
    <text evidence="2 11">Belongs to the HsdR family.</text>
</comment>
<evidence type="ECO:0000256" key="6">
    <source>
        <dbReference type="ARBA" id="ARBA00022747"/>
    </source>
</evidence>
<dbReference type="PANTHER" id="PTHR30195:SF15">
    <property type="entry name" value="TYPE I RESTRICTION ENZYME HINDI ENDONUCLEASE SUBUNIT"/>
    <property type="match status" value="1"/>
</dbReference>
<dbReference type="GO" id="GO:0005524">
    <property type="term" value="F:ATP binding"/>
    <property type="evidence" value="ECO:0007669"/>
    <property type="project" value="UniProtKB-KW"/>
</dbReference>
<evidence type="ECO:0000256" key="10">
    <source>
        <dbReference type="ARBA" id="ARBA00023125"/>
    </source>
</evidence>
<dbReference type="InterPro" id="IPR007409">
    <property type="entry name" value="Restrct_endonuc_type1_HsdR_N"/>
</dbReference>
<dbReference type="CDD" id="cd22332">
    <property type="entry name" value="HsdR_N"/>
    <property type="match status" value="1"/>
</dbReference>
<dbReference type="RefSeq" id="WP_048514377.1">
    <property type="nucleotide sequence ID" value="NZ_FUXD01000025.1"/>
</dbReference>
<dbReference type="Gene3D" id="3.40.50.300">
    <property type="entry name" value="P-loop containing nucleotide triphosphate hydrolases"/>
    <property type="match status" value="2"/>
</dbReference>
<dbReference type="Pfam" id="PF04313">
    <property type="entry name" value="HSDR_N"/>
    <property type="match status" value="1"/>
</dbReference>
<evidence type="ECO:0000256" key="9">
    <source>
        <dbReference type="ARBA" id="ARBA00022840"/>
    </source>
</evidence>
<comment type="caution">
    <text evidence="13">The sequence shown here is derived from an EMBL/GenBank/DDBJ whole genome shotgun (WGS) entry which is preliminary data.</text>
</comment>
<dbReference type="Pfam" id="PF18766">
    <property type="entry name" value="SWI2_SNF2"/>
    <property type="match status" value="1"/>
</dbReference>
<dbReference type="PANTHER" id="PTHR30195">
    <property type="entry name" value="TYPE I SITE-SPECIFIC DEOXYRIBONUCLEASE PROTEIN SUBUNIT M AND R"/>
    <property type="match status" value="1"/>
</dbReference>
<dbReference type="PATRIC" id="fig|1122219.3.peg.1364"/>
<dbReference type="EMBL" id="LEKT01000024">
    <property type="protein sequence ID" value="KMO86367.1"/>
    <property type="molecule type" value="Genomic_DNA"/>
</dbReference>
<evidence type="ECO:0000313" key="13">
    <source>
        <dbReference type="EMBL" id="KMO86367.1"/>
    </source>
</evidence>
<dbReference type="SUPFAM" id="SSF52540">
    <property type="entry name" value="P-loop containing nucleoside triphosphate hydrolases"/>
    <property type="match status" value="2"/>
</dbReference>
<dbReference type="PROSITE" id="PS51192">
    <property type="entry name" value="HELICASE_ATP_BIND_1"/>
    <property type="match status" value="1"/>
</dbReference>
<dbReference type="Gene3D" id="3.90.1570.50">
    <property type="match status" value="1"/>
</dbReference>
<dbReference type="EC" id="3.1.21.3" evidence="11"/>
<keyword evidence="5 11" id="KW-0547">Nucleotide-binding</keyword>
<dbReference type="InParanoid" id="A0A0J6WWY8"/>
<keyword evidence="4" id="KW-0540">Nuclease</keyword>
<comment type="catalytic activity">
    <reaction evidence="1 11">
        <text>Endonucleolytic cleavage of DNA to give random double-stranded fragments with terminal 5'-phosphates, ATP is simultaneously hydrolyzed.</text>
        <dbReference type="EC" id="3.1.21.3"/>
    </reaction>
</comment>
<evidence type="ECO:0000256" key="11">
    <source>
        <dbReference type="RuleBase" id="RU364115"/>
    </source>
</evidence>
<dbReference type="GO" id="GO:0009307">
    <property type="term" value="P:DNA restriction-modification system"/>
    <property type="evidence" value="ECO:0007669"/>
    <property type="project" value="UniProtKB-KW"/>
</dbReference>
<gene>
    <name evidence="13" type="ORF">AB840_08325</name>
</gene>
<evidence type="ECO:0000313" key="14">
    <source>
        <dbReference type="Proteomes" id="UP000036503"/>
    </source>
</evidence>
<keyword evidence="6 11" id="KW-0680">Restriction system</keyword>
<protein>
    <recommendedName>
        <fullName evidence="11">Type I restriction enzyme endonuclease subunit</fullName>
        <shortName evidence="11">R protein</shortName>
        <ecNumber evidence="11">3.1.21.3</ecNumber>
    </recommendedName>
    <alternativeName>
        <fullName evidence="11">Type-1 restriction enzyme R protein</fullName>
    </alternativeName>
</protein>
<dbReference type="InterPro" id="IPR004473">
    <property type="entry name" value="Restrct_endonuc_typeI_HsdR"/>
</dbReference>
<dbReference type="InterPro" id="IPR051268">
    <property type="entry name" value="Type-I_R_enzyme_R_subunit"/>
</dbReference>
<reference evidence="13 14" key="1">
    <citation type="submission" date="2015-06" db="EMBL/GenBank/DDBJ databases">
        <title>Draft genome sequence of beer spoilage bacterium Megasphaera cerevisiae type strain 20462.</title>
        <authorList>
            <person name="Kutumbaka K."/>
            <person name="Pasmowitz J."/>
            <person name="Mategko J."/>
            <person name="Reyes D."/>
            <person name="Friedrich A."/>
            <person name="Han S."/>
            <person name="Martens-Habbena W."/>
            <person name="Neal-McKinney J."/>
            <person name="Janagama H.K."/>
            <person name="Nadala C."/>
            <person name="Samadpour M."/>
        </authorList>
    </citation>
    <scope>NUCLEOTIDE SEQUENCE [LARGE SCALE GENOMIC DNA]</scope>
    <source>
        <strain evidence="13 14">DSM 20462</strain>
    </source>
</reference>
<dbReference type="GO" id="GO:0009035">
    <property type="term" value="F:type I site-specific deoxyribonuclease activity"/>
    <property type="evidence" value="ECO:0007669"/>
    <property type="project" value="UniProtKB-EC"/>
</dbReference>
<dbReference type="GO" id="GO:0003677">
    <property type="term" value="F:DNA binding"/>
    <property type="evidence" value="ECO:0007669"/>
    <property type="project" value="UniProtKB-KW"/>
</dbReference>
<dbReference type="STRING" id="39029.BSR42_08795"/>
<proteinExistence type="inferred from homology"/>
<keyword evidence="7 13" id="KW-0255">Endonuclease</keyword>
<keyword evidence="9 11" id="KW-0067">ATP-binding</keyword>
<evidence type="ECO:0000256" key="1">
    <source>
        <dbReference type="ARBA" id="ARBA00000851"/>
    </source>
</evidence>
<dbReference type="REBASE" id="129177">
    <property type="entry name" value="McePAT1ORF8340P"/>
</dbReference>
<dbReference type="AlphaFoldDB" id="A0A0J6WWY8"/>
<dbReference type="InterPro" id="IPR027417">
    <property type="entry name" value="P-loop_NTPase"/>
</dbReference>
<dbReference type="InterPro" id="IPR040980">
    <property type="entry name" value="SWI2_SNF2"/>
</dbReference>
<sequence length="1093" mass="125196">MDYIFEKGKFTEDELEQAIIELFQQQGYTYVPGESIHRRYEDVLLTEDLRSFLVSHYNNDLSEIEIQKIINKLSLINSTPLYIGNRDSFRLVTEGFDLGRDDLSKVALHVDYIDFENPENNIFKVVNQYSVQDKRLRRPDLLVFINGIPITILEFKTATEEDTTIHNAWEQITIRYCRDIPKLMKYCFLSVISDGANNRMGSIFTPYEYYYAWNKANDKDKVSNGISSLYTIVEGAFAKERILKLLRDFVFYPDDSKKSEAIVCRYPQYFGAMKMIANVKVHMRPEGDGKGGTYFGATGCGKTYTMLFLSRLIALRDDNTFHNPTIIIIADREDLDTQTSELFVTAKKYLHEDDVRSIENRQDLHDTLNDRPSGGVYITTIQKFCESTGLLSDRSNIICISDEAHRTQTGVGAKLKKTDKGVFTTYGFGHYLRTSFPNATYCGFTGTPIDETIAVFGDVVDSYTMKESSDDGITVRIAYEPRLARVILSDEQAKEIEKYYEQCAEEGSTEEQIEESKRAMSKMNAILGHPDRIKKLAVDIVGHYESLCAEKPEIVQKAMIVCADRKIAFHVLKAIESLRPDWAVKRKAENEDELTQEQLDKLEALPKINLVATQGQNDDKELYDLCGTKEHRKMLDKQFKNTDSNFKIAIVVDMWITGFDVPSLAVMYIDKPLQKHTLIQTISRVNRVFDGKDRGLVVDYIGIKNDMLEAVKKYGSPQDSSIDELNITLSIFRNHLSLIDELLSGFDASKFYNGSPLDRLNCLNEAAEFVQMKKDTQTRFMGLSRRLKSAYIICFPSGELTDEETSKAQFYLAIRSIIYKQTQGDAPDAEIMNHVVEDMVREAITCTGIENIVDEHKSVDLFSDDFLKELETVKLPITKFNALLKLLRKAISAYGKTNKVKAVEFDERLRQVVDAYNSRDKLIFTSEVVSDFVNDLSDQLIKIMNDLNDDKRSFEKMGISYEEKAFYDILVKVRDAHGFPYADEKCIILAKKIKGLIDDKSQYADWSTREDIKNQLNMDLTVLLYKNGYPPEWDEEVFEKVMEQAENFKQYSSPDGEELPVSEENTLIKYDFEAKQKPASMVAENPEVYGNNN</sequence>
<dbReference type="InterPro" id="IPR014001">
    <property type="entry name" value="Helicase_ATP-bd"/>
</dbReference>
<dbReference type="InterPro" id="IPR021810">
    <property type="entry name" value="T1RH-like_C"/>
</dbReference>
<dbReference type="NCBIfam" id="TIGR00348">
    <property type="entry name" value="hsdR"/>
    <property type="match status" value="1"/>
</dbReference>
<feature type="domain" description="Helicase ATP-binding" evidence="12">
    <location>
        <begin position="283"/>
        <end position="466"/>
    </location>
</feature>
<organism evidence="13 14">
    <name type="scientific">Megasphaera cerevisiae DSM 20462</name>
    <dbReference type="NCBI Taxonomy" id="1122219"/>
    <lineage>
        <taxon>Bacteria</taxon>
        <taxon>Bacillati</taxon>
        <taxon>Bacillota</taxon>
        <taxon>Negativicutes</taxon>
        <taxon>Veillonellales</taxon>
        <taxon>Veillonellaceae</taxon>
        <taxon>Megasphaera</taxon>
    </lineage>
</organism>
<comment type="function">
    <text evidence="11">Subunit R is required for both nuclease and ATPase activities, but not for modification.</text>
</comment>
<evidence type="ECO:0000256" key="3">
    <source>
        <dbReference type="ARBA" id="ARBA00011296"/>
    </source>
</evidence>
<keyword evidence="14" id="KW-1185">Reference proteome</keyword>
<evidence type="ECO:0000256" key="2">
    <source>
        <dbReference type="ARBA" id="ARBA00008598"/>
    </source>
</evidence>
<dbReference type="Pfam" id="PF11867">
    <property type="entry name" value="T1RH-like_C"/>
    <property type="match status" value="1"/>
</dbReference>
<evidence type="ECO:0000259" key="12">
    <source>
        <dbReference type="PROSITE" id="PS51192"/>
    </source>
</evidence>
<name>A0A0J6WWY8_9FIRM</name>
<dbReference type="InterPro" id="IPR055180">
    <property type="entry name" value="HsdR_RecA-like_helicase_dom_2"/>
</dbReference>
<evidence type="ECO:0000256" key="5">
    <source>
        <dbReference type="ARBA" id="ARBA00022741"/>
    </source>
</evidence>
<evidence type="ECO:0000256" key="7">
    <source>
        <dbReference type="ARBA" id="ARBA00022759"/>
    </source>
</evidence>
<dbReference type="Pfam" id="PF22679">
    <property type="entry name" value="T1R_D3-like"/>
    <property type="match status" value="1"/>
</dbReference>
<dbReference type="SMART" id="SM00487">
    <property type="entry name" value="DEXDc"/>
    <property type="match status" value="1"/>
</dbReference>
<dbReference type="CDD" id="cd18800">
    <property type="entry name" value="SF2_C_EcoR124I-like"/>
    <property type="match status" value="1"/>
</dbReference>